<feature type="region of interest" description="Disordered" evidence="6">
    <location>
        <begin position="972"/>
        <end position="1008"/>
    </location>
</feature>
<dbReference type="Pfam" id="PF15469">
    <property type="entry name" value="Sec5"/>
    <property type="match status" value="1"/>
</dbReference>
<comment type="similarity">
    <text evidence="1 4">Belongs to the SEC5 family.</text>
</comment>
<feature type="region of interest" description="Disordered" evidence="6">
    <location>
        <begin position="1"/>
        <end position="132"/>
    </location>
</feature>
<name>A0A2S5B0M4_9BASI</name>
<keyword evidence="2 4" id="KW-0813">Transport</keyword>
<feature type="domain" description="Exocyst complex component EXOC2/Sec5 N-terminal" evidence="7">
    <location>
        <begin position="127"/>
        <end position="969"/>
    </location>
</feature>
<accession>A0A2S5B0M4</accession>
<dbReference type="PANTHER" id="PTHR13043">
    <property type="entry name" value="EXOCYST COMPLEX COMPONENT SEC5"/>
    <property type="match status" value="1"/>
</dbReference>
<feature type="compositionally biased region" description="Polar residues" evidence="6">
    <location>
        <begin position="103"/>
        <end position="113"/>
    </location>
</feature>
<dbReference type="GO" id="GO:0015031">
    <property type="term" value="P:protein transport"/>
    <property type="evidence" value="ECO:0007669"/>
    <property type="project" value="UniProtKB-KW"/>
</dbReference>
<comment type="caution">
    <text evidence="8">The sequence shown here is derived from an EMBL/GenBank/DDBJ whole genome shotgun (WGS) entry which is preliminary data.</text>
</comment>
<evidence type="ECO:0000256" key="5">
    <source>
        <dbReference type="SAM" id="Coils"/>
    </source>
</evidence>
<keyword evidence="9" id="KW-1185">Reference proteome</keyword>
<comment type="function">
    <text evidence="4">Component of the exocyst complex involved in the docking of exocytic vesicles with fusion sites on the plasma membrane.</text>
</comment>
<evidence type="ECO:0000256" key="3">
    <source>
        <dbReference type="ARBA" id="ARBA00022483"/>
    </source>
</evidence>
<evidence type="ECO:0000256" key="2">
    <source>
        <dbReference type="ARBA" id="ARBA00022448"/>
    </source>
</evidence>
<dbReference type="InterPro" id="IPR039481">
    <property type="entry name" value="EXOC2/Sec5_N_dom"/>
</dbReference>
<dbReference type="AlphaFoldDB" id="A0A2S5B0M4"/>
<evidence type="ECO:0000256" key="4">
    <source>
        <dbReference type="RuleBase" id="RU365069"/>
    </source>
</evidence>
<evidence type="ECO:0000259" key="7">
    <source>
        <dbReference type="Pfam" id="PF15469"/>
    </source>
</evidence>
<evidence type="ECO:0000313" key="9">
    <source>
        <dbReference type="Proteomes" id="UP000237144"/>
    </source>
</evidence>
<feature type="compositionally biased region" description="Basic and acidic residues" evidence="6">
    <location>
        <begin position="43"/>
        <end position="65"/>
    </location>
</feature>
<dbReference type="GO" id="GO:0006887">
    <property type="term" value="P:exocytosis"/>
    <property type="evidence" value="ECO:0007669"/>
    <property type="project" value="UniProtKB-KW"/>
</dbReference>
<organism evidence="8 9">
    <name type="scientific">Rhodotorula taiwanensis</name>
    <dbReference type="NCBI Taxonomy" id="741276"/>
    <lineage>
        <taxon>Eukaryota</taxon>
        <taxon>Fungi</taxon>
        <taxon>Dikarya</taxon>
        <taxon>Basidiomycota</taxon>
        <taxon>Pucciniomycotina</taxon>
        <taxon>Microbotryomycetes</taxon>
        <taxon>Sporidiobolales</taxon>
        <taxon>Sporidiobolaceae</taxon>
        <taxon>Rhodotorula</taxon>
    </lineage>
</organism>
<sequence>MQSGPPGRPHRPQEPRDFDPRQLAADAPHSHSNQPTGRNSPYEQRRPSREDPQSRQNGDRREPERAGAAIPGQGSRNRQSRRLEDPYGRAGSDWATNEEENQADGSDPSSDSTGVARIAGAKGDENDPMGLLSTGILASHPELPPEIRTSVLLGSKAFDPKVFLSTVHPNATFNDLNQGRDRLKHALEERSGALKLLVEAEWDRFVAVKAASETVFEEMRDGGPLAPDSDYGIKPIHDTLTSAGIRAETVFQPIVEARTKAERLKSTLGVFERSKFFFNLPTTLGEAVEEGRYEVALQAYKKGRYLLGSRPEQLLGLPAATTPQQQQQQKRIYEKVWGQVEKIMGDLRAILSKRLRDTKRELDEVEKTIEILLELDPTDDPVWIFFETQHRHIMQLLRTTADASLIRTIGNRPRSYGLAFRVSINTMESGFGASLHSSSRDYGSHTDHASVGAEVWRLILDFVRNLNQVILAALPSFWKVAKGYMEGRYQKKGTSRNAASRRSPAQVRSMTHDIVTLYVSLLSQFFSQPSAEALARDADDPNATPPLPDWVPTVSNATTDSHWLIRVLAEVNDCGAELGALELSGEATQTLKELVIHVRSCFEAAVCSAWIRDAKTFYRLENWRSDPDQPSITVFLRHLAAYQRFMAASAYRIAGGSEELASSCFSAVTPTTGGAAAKVRARQEDALPKDLTRRIQSAFLDGLYAFLDGLVHVAFSDPASIFAAPSGPPRKTSIVEATSHSGRPAEIDTQNVDIRILITVSNLNHVRETLLPRLVNQFSTAFKVDMASDVKMLHDVTDQLDKILFDDYVKRRSAEISGIIRKGVLGGGVDWYEADKPKEVHQFIYDALLSLVLVHAQVSATAKPLVARILGSLVEELAQVALDAFSKVERFGMGGMLQATLEIEFMHQTLSQHVSPKADQTLQSIYKIISQSYYRRPDSSAQELQAELEGLKRTLVASRRATALQFLCFRRPSKSSSASQPPVAQPPTDAPREAGRSRRGAVAEQSAG</sequence>
<dbReference type="InterPro" id="IPR029175">
    <property type="entry name" value="EXOC2/Sec5"/>
</dbReference>
<feature type="compositionally biased region" description="Basic and acidic residues" evidence="6">
    <location>
        <begin position="11"/>
        <end position="20"/>
    </location>
</feature>
<gene>
    <name evidence="8" type="ORF">BMF94_6622</name>
</gene>
<evidence type="ECO:0000256" key="6">
    <source>
        <dbReference type="SAM" id="MobiDB-lite"/>
    </source>
</evidence>
<dbReference type="OrthoDB" id="26242at2759"/>
<dbReference type="EMBL" id="PJQD01000122">
    <property type="protein sequence ID" value="POY70342.1"/>
    <property type="molecule type" value="Genomic_DNA"/>
</dbReference>
<keyword evidence="4" id="KW-0653">Protein transport</keyword>
<feature type="compositionally biased region" description="Polar residues" evidence="6">
    <location>
        <begin position="30"/>
        <end position="42"/>
    </location>
</feature>
<dbReference type="GO" id="GO:0000145">
    <property type="term" value="C:exocyst"/>
    <property type="evidence" value="ECO:0007669"/>
    <property type="project" value="UniProtKB-UniRule"/>
</dbReference>
<dbReference type="GO" id="GO:0006893">
    <property type="term" value="P:Golgi to plasma membrane transport"/>
    <property type="evidence" value="ECO:0007669"/>
    <property type="project" value="UniProtKB-UniRule"/>
</dbReference>
<dbReference type="PANTHER" id="PTHR13043:SF1">
    <property type="entry name" value="EXOCYST COMPLEX COMPONENT 2"/>
    <property type="match status" value="1"/>
</dbReference>
<protein>
    <recommendedName>
        <fullName evidence="4">Exocyst complex component SEC5</fullName>
    </recommendedName>
</protein>
<reference evidence="8 9" key="1">
    <citation type="journal article" date="2018" name="Front. Microbiol.">
        <title>Prospects for Fungal Bioremediation of Acidic Radioactive Waste Sites: Characterization and Genome Sequence of Rhodotorula taiwanensis MD1149.</title>
        <authorList>
            <person name="Tkavc R."/>
            <person name="Matrosova V.Y."/>
            <person name="Grichenko O.E."/>
            <person name="Gostincar C."/>
            <person name="Volpe R.P."/>
            <person name="Klimenkova P."/>
            <person name="Gaidamakova E.K."/>
            <person name="Zhou C.E."/>
            <person name="Stewart B.J."/>
            <person name="Lyman M.G."/>
            <person name="Malfatti S.A."/>
            <person name="Rubinfeld B."/>
            <person name="Courtot M."/>
            <person name="Singh J."/>
            <person name="Dalgard C.L."/>
            <person name="Hamilton T."/>
            <person name="Frey K.G."/>
            <person name="Gunde-Cimerman N."/>
            <person name="Dugan L."/>
            <person name="Daly M.J."/>
        </authorList>
    </citation>
    <scope>NUCLEOTIDE SEQUENCE [LARGE SCALE GENOMIC DNA]</scope>
    <source>
        <strain evidence="8 9">MD1149</strain>
    </source>
</reference>
<proteinExistence type="inferred from homology"/>
<keyword evidence="5" id="KW-0175">Coiled coil</keyword>
<evidence type="ECO:0000256" key="1">
    <source>
        <dbReference type="ARBA" id="ARBA00010578"/>
    </source>
</evidence>
<evidence type="ECO:0000313" key="8">
    <source>
        <dbReference type="EMBL" id="POY70342.1"/>
    </source>
</evidence>
<dbReference type="STRING" id="741276.A0A2S5B0M4"/>
<comment type="subunit">
    <text evidence="4">Component of the exocyst complex.</text>
</comment>
<keyword evidence="3 4" id="KW-0268">Exocytosis</keyword>
<dbReference type="Proteomes" id="UP000237144">
    <property type="component" value="Unassembled WGS sequence"/>
</dbReference>
<feature type="coiled-coil region" evidence="5">
    <location>
        <begin position="348"/>
        <end position="375"/>
    </location>
</feature>